<dbReference type="EMBL" id="CM035412">
    <property type="protein sequence ID" value="KAH7432373.1"/>
    <property type="molecule type" value="Genomic_DNA"/>
</dbReference>
<protein>
    <submittedName>
        <fullName evidence="1">Uncharacterized protein</fullName>
    </submittedName>
</protein>
<organism evidence="1 2">
    <name type="scientific">Ceratopteris richardii</name>
    <name type="common">Triangle waterfern</name>
    <dbReference type="NCBI Taxonomy" id="49495"/>
    <lineage>
        <taxon>Eukaryota</taxon>
        <taxon>Viridiplantae</taxon>
        <taxon>Streptophyta</taxon>
        <taxon>Embryophyta</taxon>
        <taxon>Tracheophyta</taxon>
        <taxon>Polypodiopsida</taxon>
        <taxon>Polypodiidae</taxon>
        <taxon>Polypodiales</taxon>
        <taxon>Pteridineae</taxon>
        <taxon>Pteridaceae</taxon>
        <taxon>Parkerioideae</taxon>
        <taxon>Ceratopteris</taxon>
    </lineage>
</organism>
<accession>A0A8T2UF03</accession>
<comment type="caution">
    <text evidence="1">The sequence shown here is derived from an EMBL/GenBank/DDBJ whole genome shotgun (WGS) entry which is preliminary data.</text>
</comment>
<gene>
    <name evidence="1" type="ORF">KP509_07G019300</name>
</gene>
<reference evidence="1" key="1">
    <citation type="submission" date="2021-08" db="EMBL/GenBank/DDBJ databases">
        <title>WGS assembly of Ceratopteris richardii.</title>
        <authorList>
            <person name="Marchant D.B."/>
            <person name="Chen G."/>
            <person name="Jenkins J."/>
            <person name="Shu S."/>
            <person name="Leebens-Mack J."/>
            <person name="Grimwood J."/>
            <person name="Schmutz J."/>
            <person name="Soltis P."/>
            <person name="Soltis D."/>
            <person name="Chen Z.-H."/>
        </authorList>
    </citation>
    <scope>NUCLEOTIDE SEQUENCE</scope>
    <source>
        <strain evidence="1">Whitten #5841</strain>
        <tissue evidence="1">Leaf</tissue>
    </source>
</reference>
<dbReference type="AlphaFoldDB" id="A0A8T2UF03"/>
<keyword evidence="2" id="KW-1185">Reference proteome</keyword>
<name>A0A8T2UF03_CERRI</name>
<dbReference type="Proteomes" id="UP000825935">
    <property type="component" value="Chromosome 7"/>
</dbReference>
<evidence type="ECO:0000313" key="1">
    <source>
        <dbReference type="EMBL" id="KAH7432373.1"/>
    </source>
</evidence>
<sequence length="111" mass="12756">MGNFMSSNWNYEGFYVKQAILCRSATIGWPDGQKWTAITADCIHLRSISGTCDCAKEIGCSTDFHRLSLNFAWRNTERNTVMDMVSIHVKRQVIIMRDFMSSKQCSFSYAH</sequence>
<evidence type="ECO:0000313" key="2">
    <source>
        <dbReference type="Proteomes" id="UP000825935"/>
    </source>
</evidence>
<proteinExistence type="predicted"/>